<reference evidence="3 4" key="1">
    <citation type="journal article" date="2016" name="Toxins">
        <title>The Draft Genome Sequence of the Yersinia entomophaga Entomopathogenic Type Strain MH96T.</title>
        <authorList>
            <person name="Hurst M.R."/>
            <person name="Beattie A."/>
            <person name="Altermann E."/>
            <person name="Moraga R.M."/>
            <person name="Harper L.A."/>
            <person name="Calder J."/>
            <person name="Laugraud A."/>
        </authorList>
    </citation>
    <scope>NUCLEOTIDE SEQUENCE [LARGE SCALE GENOMIC DNA]</scope>
    <source>
        <strain evidence="3 4">MH96</strain>
    </source>
</reference>
<dbReference type="PANTHER" id="PTHR37089:SF1">
    <property type="entry name" value="MEMBRANE PROTEIN"/>
    <property type="match status" value="1"/>
</dbReference>
<organism evidence="3 4">
    <name type="scientific">Yersinia entomophaga</name>
    <dbReference type="NCBI Taxonomy" id="935293"/>
    <lineage>
        <taxon>Bacteria</taxon>
        <taxon>Pseudomonadati</taxon>
        <taxon>Pseudomonadota</taxon>
        <taxon>Gammaproteobacteria</taxon>
        <taxon>Enterobacterales</taxon>
        <taxon>Yersiniaceae</taxon>
        <taxon>Yersinia</taxon>
    </lineage>
</organism>
<keyword evidence="1" id="KW-0732">Signal</keyword>
<evidence type="ECO:0000313" key="3">
    <source>
        <dbReference type="EMBL" id="ANI30603.1"/>
    </source>
</evidence>
<name>A0ABM6BMS5_YERET</name>
<evidence type="ECO:0000256" key="1">
    <source>
        <dbReference type="SAM" id="SignalP"/>
    </source>
</evidence>
<dbReference type="SMART" id="SM00972">
    <property type="entry name" value="SCPU"/>
    <property type="match status" value="2"/>
</dbReference>
<keyword evidence="4" id="KW-1185">Reference proteome</keyword>
<feature type="chain" id="PRO_5047080380" description="Spore coat protein U/FanG domain-containing protein" evidence="1">
    <location>
        <begin position="25"/>
        <end position="328"/>
    </location>
</feature>
<protein>
    <recommendedName>
        <fullName evidence="2">Spore coat protein U/FanG domain-containing protein</fullName>
    </recommendedName>
</protein>
<proteinExistence type="predicted"/>
<dbReference type="Proteomes" id="UP000266744">
    <property type="component" value="Chromosome"/>
</dbReference>
<dbReference type="InterPro" id="IPR053167">
    <property type="entry name" value="Spore_coat_component"/>
</dbReference>
<dbReference type="InterPro" id="IPR007893">
    <property type="entry name" value="Spore_coat_U/FanG"/>
</dbReference>
<dbReference type="EMBL" id="CP010029">
    <property type="protein sequence ID" value="ANI30603.1"/>
    <property type="molecule type" value="Genomic_DNA"/>
</dbReference>
<dbReference type="Pfam" id="PF05229">
    <property type="entry name" value="SCPU"/>
    <property type="match status" value="2"/>
</dbReference>
<dbReference type="PANTHER" id="PTHR37089">
    <property type="entry name" value="PROTEIN U-RELATED"/>
    <property type="match status" value="1"/>
</dbReference>
<feature type="domain" description="Spore coat protein U/FanG" evidence="2">
    <location>
        <begin position="22"/>
        <end position="163"/>
    </location>
</feature>
<evidence type="ECO:0000313" key="4">
    <source>
        <dbReference type="Proteomes" id="UP000266744"/>
    </source>
</evidence>
<feature type="signal peptide" evidence="1">
    <location>
        <begin position="1"/>
        <end position="24"/>
    </location>
</feature>
<feature type="domain" description="Spore coat protein U/FanG" evidence="2">
    <location>
        <begin position="190"/>
        <end position="324"/>
    </location>
</feature>
<dbReference type="RefSeq" id="WP_064515901.1">
    <property type="nucleotide sequence ID" value="NZ_CBCSBH010000038.1"/>
</dbReference>
<sequence length="328" mass="33040">MKKIIGLAVLTIGSLVGGIQSAQAACSTASTNGSFGSATSFAVNTTASNTSGSVTVTCAALSIGLLTQDSITLSLVSSTAVNGTYAAMTAGGTDTIPVTVCAAVPTATTCASPLPLNGASVTFAGASLINLSLTQKQFTLPIYIQTVIGSNVAAGTYTTTLGIKTSYSICTALVCLGTAGNTNGQPIVPVTVTIIVTNDCTTITAPPVSFGTQPLLSSFASVSNQAINVICTKGSIYTVSLDNGQHAVSNVRYMSNGTSSIAYDIYQGATSNRWGSLAAGQSWSSSTSTSISTDLLTRTFAYTATILPGQTTPPAGTYTDTIMVSLSF</sequence>
<gene>
    <name evidence="3" type="ORF">PL78_12300</name>
</gene>
<evidence type="ECO:0000259" key="2">
    <source>
        <dbReference type="Pfam" id="PF05229"/>
    </source>
</evidence>
<accession>A0ABM6BMS5</accession>